<sequence>VVIAIIAILASMLLPALARAKSKAKSAACISNMRQIGLAHNFYKDDNNGEFVQLAKLAKTPPGAILPGNHTWWPDLLQSTLGQNTQIHSCPSLKDSTRFGIGMNHPELGRWLETAWKVKETHIANPSATVLFGDSGQIENTSEKNPDKWFVQKSYKGKTLLFRTPNNEPWYTTMPQRMYNRHEGVANAAHVDGHVVAVKASSIGFQYRLGHPLAYWDRY</sequence>
<protein>
    <recommendedName>
        <fullName evidence="2">Type II secretion system protein GspG C-terminal domain-containing protein</fullName>
    </recommendedName>
</protein>
<dbReference type="PANTHER" id="PTHR30093:SF2">
    <property type="entry name" value="TYPE II SECRETION SYSTEM PROTEIN H"/>
    <property type="match status" value="1"/>
</dbReference>
<proteinExistence type="predicted"/>
<feature type="non-terminal residue" evidence="1">
    <location>
        <position position="1"/>
    </location>
</feature>
<dbReference type="EMBL" id="UINC01086124">
    <property type="protein sequence ID" value="SVC34294.1"/>
    <property type="molecule type" value="Genomic_DNA"/>
</dbReference>
<evidence type="ECO:0008006" key="2">
    <source>
        <dbReference type="Google" id="ProtNLM"/>
    </source>
</evidence>
<dbReference type="InterPro" id="IPR045584">
    <property type="entry name" value="Pilin-like"/>
</dbReference>
<dbReference type="AlphaFoldDB" id="A0A382LBM2"/>
<gene>
    <name evidence="1" type="ORF">METZ01_LOCUS287148</name>
</gene>
<reference evidence="1" key="1">
    <citation type="submission" date="2018-05" db="EMBL/GenBank/DDBJ databases">
        <authorList>
            <person name="Lanie J.A."/>
            <person name="Ng W.-L."/>
            <person name="Kazmierczak K.M."/>
            <person name="Andrzejewski T.M."/>
            <person name="Davidsen T.M."/>
            <person name="Wayne K.J."/>
            <person name="Tettelin H."/>
            <person name="Glass J.I."/>
            <person name="Rusch D."/>
            <person name="Podicherti R."/>
            <person name="Tsui H.-C.T."/>
            <person name="Winkler M.E."/>
        </authorList>
    </citation>
    <scope>NUCLEOTIDE SEQUENCE</scope>
</reference>
<dbReference type="Gene3D" id="3.30.700.10">
    <property type="entry name" value="Glycoprotein, Type 4 Pilin"/>
    <property type="match status" value="1"/>
</dbReference>
<dbReference type="SUPFAM" id="SSF54523">
    <property type="entry name" value="Pili subunits"/>
    <property type="match status" value="1"/>
</dbReference>
<evidence type="ECO:0000313" key="1">
    <source>
        <dbReference type="EMBL" id="SVC34294.1"/>
    </source>
</evidence>
<dbReference type="PANTHER" id="PTHR30093">
    <property type="entry name" value="GENERAL SECRETION PATHWAY PROTEIN G"/>
    <property type="match status" value="1"/>
</dbReference>
<accession>A0A382LBM2</accession>
<name>A0A382LBM2_9ZZZZ</name>
<organism evidence="1">
    <name type="scientific">marine metagenome</name>
    <dbReference type="NCBI Taxonomy" id="408172"/>
    <lineage>
        <taxon>unclassified sequences</taxon>
        <taxon>metagenomes</taxon>
        <taxon>ecological metagenomes</taxon>
    </lineage>
</organism>